<dbReference type="Pfam" id="PF14678">
    <property type="entry name" value="FANCI_S4"/>
    <property type="match status" value="1"/>
</dbReference>
<feature type="domain" description="FANCI solenoid 2" evidence="2">
    <location>
        <begin position="420"/>
        <end position="573"/>
    </location>
</feature>
<dbReference type="InterPro" id="IPR029308">
    <property type="entry name" value="FANCI_S1"/>
</dbReference>
<dbReference type="Proteomes" id="UP001143981">
    <property type="component" value="Unassembled WGS sequence"/>
</dbReference>
<dbReference type="InterPro" id="IPR029315">
    <property type="entry name" value="FANCI_S2"/>
</dbReference>
<dbReference type="PANTHER" id="PTHR21818:SF0">
    <property type="entry name" value="FANCONI ANEMIA GROUP I PROTEIN"/>
    <property type="match status" value="1"/>
</dbReference>
<dbReference type="InterPro" id="IPR026171">
    <property type="entry name" value="FANCI"/>
</dbReference>
<name>A0A9W8CUP1_9FUNG</name>
<evidence type="ECO:0000313" key="6">
    <source>
        <dbReference type="EMBL" id="KAJ1727698.1"/>
    </source>
</evidence>
<feature type="domain" description="FANCI helical" evidence="5">
    <location>
        <begin position="600"/>
        <end position="790"/>
    </location>
</feature>
<feature type="non-terminal residue" evidence="6">
    <location>
        <position position="1446"/>
    </location>
</feature>
<proteinExistence type="predicted"/>
<feature type="domain" description="FANCI solenoid 1" evidence="1">
    <location>
        <begin position="115"/>
        <end position="317"/>
    </location>
</feature>
<gene>
    <name evidence="6" type="ORF">LPJ61_004437</name>
</gene>
<evidence type="ECO:0000259" key="3">
    <source>
        <dbReference type="Pfam" id="PF14678"/>
    </source>
</evidence>
<evidence type="ECO:0000259" key="5">
    <source>
        <dbReference type="Pfam" id="PF14680"/>
    </source>
</evidence>
<evidence type="ECO:0000259" key="4">
    <source>
        <dbReference type="Pfam" id="PF14679"/>
    </source>
</evidence>
<dbReference type="OrthoDB" id="195089at2759"/>
<dbReference type="PANTHER" id="PTHR21818">
    <property type="entry name" value="BC025462 PROTEIN"/>
    <property type="match status" value="1"/>
</dbReference>
<dbReference type="InterPro" id="IPR029314">
    <property type="entry name" value="FANCI_S4"/>
</dbReference>
<dbReference type="InterPro" id="IPR029312">
    <property type="entry name" value="FANCI_HD2"/>
</dbReference>
<dbReference type="GO" id="GO:0006281">
    <property type="term" value="P:DNA repair"/>
    <property type="evidence" value="ECO:0007669"/>
    <property type="project" value="InterPro"/>
</dbReference>
<dbReference type="Pfam" id="PF14680">
    <property type="entry name" value="FANCI_HD2"/>
    <property type="match status" value="1"/>
</dbReference>
<dbReference type="Pfam" id="PF14679">
    <property type="entry name" value="FANCI_HD1"/>
    <property type="match status" value="1"/>
</dbReference>
<feature type="domain" description="FANCI solenoid 4" evidence="3">
    <location>
        <begin position="1198"/>
        <end position="1441"/>
    </location>
</feature>
<evidence type="ECO:0000259" key="1">
    <source>
        <dbReference type="Pfam" id="PF14675"/>
    </source>
</evidence>
<dbReference type="GO" id="GO:0070182">
    <property type="term" value="F:DNA polymerase binding"/>
    <property type="evidence" value="ECO:0007669"/>
    <property type="project" value="TreeGrafter"/>
</dbReference>
<keyword evidence="7" id="KW-1185">Reference proteome</keyword>
<comment type="caution">
    <text evidence="6">The sequence shown here is derived from an EMBL/GenBank/DDBJ whole genome shotgun (WGS) entry which is preliminary data.</text>
</comment>
<protein>
    <submittedName>
        <fullName evidence="6">Uncharacterized protein</fullName>
    </submittedName>
</protein>
<sequence length="1446" mass="155515">MATESDSELAERVAALGRSGAFANVGELLGGLKDETLCRLVEEDLDKLSGEAAGSGALVQFAFKGASALAERGRAAASDRVLAAVSSTCVGRICEDSPGTDKEGADGPRWAGIGDRLLEVLQLLSPRSVIDIAFRVLAELKVGGSVPAALSSFLPMLLDTLGTVGPVEITSRDGWLGAADGDGADTSVTRTGAALKAYWVESACAYRWDPRASVRICALLRETVLHERLVGVVASRVLRQLKLVDLEEHPAMVYQLLLLSRSGFKHEIVGGIFAFFDALEASMPFDGAASSSEDRRRWRELGDVEGTVMLHVNYSIKQDFELGDALVGYARERIEAASRAGTPRALSPFSFACLLSLARIHRFEDAVTTLLRTLIVRGVHDHIMQATTSWARPYLPAIETDAQGLLSAVVVRSSYGWDQVTQSLTQLCLGVVDYTSSTQRRIAYSAAACARAREMCTATLQAAFSTHEFVRGEIVDQILNRAMFQADSHMHFLDLLQRLVDDDPDGLRVYSARFIDTLDSISVMSHQTIERLLQAVSTIFLEDQQFRSSLILVLRKILFAHGLDERRLALSGLFVLIKCSARALDVCYRQTAAVDSADAAAVRRLQQRTNAQLSVLLEVLGLLRRCLTQQPEIRAASYQRLGSLLDLEFVRQSPSLLSTLHGIFEIEVAKYYQRDQRQDSPINIHQCISPSTHKVAMPVASLLQCFAKLTTALVAAPATPAAVLAAAGRSGASVDMWADLCTRFAKAQMEDYELDPTGDYSLGSPAGLRNYNTARLVLGCLDAAMEYALASCIRGIQGGLNDPALAMELFGRFVRFGDVLCSRCLDDRKKRIVGAISDLSQMSLAAVVGVLELVLPDRQRLDRPDHPLNAVAGADHDWYVAHTGRAALWSANAAFVKHMLEVALARTTRRHSPMVAGSSSSNAPQPDPETHAVLKLAYLVFSGVLSYFAAARQGVDVELPGNLSPRSARGRSIVHLSAEVLVACANALSAHGPSLDALFAALVRPVPELFVPPGDSNTAAGPRLDVARRDPPAGYAVQCATALMAGLRSAVEALLCSKPVATKESAALLATAHVVATRLLVIDATCADSDTRAHIHTWLGTTARWAFGLTGGDIPGDAALLKGIANLLVVCQPHLQPEMPPANAGVRIGPSDGQEMPPPPAAGKAADAGELGLLSRLVGSVCRASHLLSSNYDDDDGDDDDEEEPNLTVFTQRTVPMLVGIVTQWLKGELCQVDWATGQLKHCVHAEQSVRPDDEDLGVSTSAERRICIRVSALAQILRQLLGAQLPGSAANDQVIRTLQELHKSFGLLTRTKLSLVDLPVTESYIDALSLICSDLNGYAYKMIVGRYGSVNEESAAAATAKQQVDIKGKSASGKKGKGAAGSKPAKAKVMRNSTLVSSLVYHMELTEKYVIQLSAKLKTPLAHYLKRSTARDFQIKAAAMPEPVA</sequence>
<reference evidence="6" key="1">
    <citation type="submission" date="2022-07" db="EMBL/GenBank/DDBJ databases">
        <title>Phylogenomic reconstructions and comparative analyses of Kickxellomycotina fungi.</title>
        <authorList>
            <person name="Reynolds N.K."/>
            <person name="Stajich J.E."/>
            <person name="Barry K."/>
            <person name="Grigoriev I.V."/>
            <person name="Crous P."/>
            <person name="Smith M.E."/>
        </authorList>
    </citation>
    <scope>NUCLEOTIDE SEQUENCE</scope>
    <source>
        <strain evidence="6">BCRC 34381</strain>
    </source>
</reference>
<organism evidence="6 7">
    <name type="scientific">Coemansia biformis</name>
    <dbReference type="NCBI Taxonomy" id="1286918"/>
    <lineage>
        <taxon>Eukaryota</taxon>
        <taxon>Fungi</taxon>
        <taxon>Fungi incertae sedis</taxon>
        <taxon>Zoopagomycota</taxon>
        <taxon>Kickxellomycotina</taxon>
        <taxon>Kickxellomycetes</taxon>
        <taxon>Kickxellales</taxon>
        <taxon>Kickxellaceae</taxon>
        <taxon>Coemansia</taxon>
    </lineage>
</organism>
<accession>A0A9W8CUP1</accession>
<dbReference type="Pfam" id="PF14676">
    <property type="entry name" value="FANCI_S2"/>
    <property type="match status" value="1"/>
</dbReference>
<evidence type="ECO:0000259" key="2">
    <source>
        <dbReference type="Pfam" id="PF14676"/>
    </source>
</evidence>
<dbReference type="EMBL" id="JANBOI010001011">
    <property type="protein sequence ID" value="KAJ1727698.1"/>
    <property type="molecule type" value="Genomic_DNA"/>
</dbReference>
<dbReference type="Pfam" id="PF14675">
    <property type="entry name" value="FANCI_S1"/>
    <property type="match status" value="1"/>
</dbReference>
<feature type="domain" description="FANCI helical" evidence="4">
    <location>
        <begin position="343"/>
        <end position="409"/>
    </location>
</feature>
<evidence type="ECO:0000313" key="7">
    <source>
        <dbReference type="Proteomes" id="UP001143981"/>
    </source>
</evidence>
<dbReference type="InterPro" id="IPR029310">
    <property type="entry name" value="FANCI_HD1"/>
</dbReference>